<dbReference type="Pfam" id="PF00510">
    <property type="entry name" value="COX3"/>
    <property type="match status" value="1"/>
</dbReference>
<evidence type="ECO:0000256" key="6">
    <source>
        <dbReference type="RuleBase" id="RU003376"/>
    </source>
</evidence>
<evidence type="ECO:0000256" key="1">
    <source>
        <dbReference type="ARBA" id="ARBA00004141"/>
    </source>
</evidence>
<keyword evidence="10" id="KW-1185">Reference proteome</keyword>
<feature type="transmembrane region" description="Helical" evidence="7">
    <location>
        <begin position="72"/>
        <end position="92"/>
    </location>
</feature>
<dbReference type="GO" id="GO:0004129">
    <property type="term" value="F:cytochrome-c oxidase activity"/>
    <property type="evidence" value="ECO:0007669"/>
    <property type="project" value="InterPro"/>
</dbReference>
<organism evidence="9 10">
    <name type="scientific">Methylobacterium durans</name>
    <dbReference type="NCBI Taxonomy" id="2202825"/>
    <lineage>
        <taxon>Bacteria</taxon>
        <taxon>Pseudomonadati</taxon>
        <taxon>Pseudomonadota</taxon>
        <taxon>Alphaproteobacteria</taxon>
        <taxon>Hyphomicrobiales</taxon>
        <taxon>Methylobacteriaceae</taxon>
        <taxon>Methylobacterium</taxon>
    </lineage>
</organism>
<proteinExistence type="inferred from homology"/>
<accession>A0A2U8WCU9</accession>
<dbReference type="RefSeq" id="WP_109893578.1">
    <property type="nucleotide sequence ID" value="NZ_CP029550.1"/>
</dbReference>
<evidence type="ECO:0000259" key="8">
    <source>
        <dbReference type="PROSITE" id="PS50253"/>
    </source>
</evidence>
<dbReference type="PROSITE" id="PS50253">
    <property type="entry name" value="COX3"/>
    <property type="match status" value="1"/>
</dbReference>
<comment type="similarity">
    <text evidence="2 6">Belongs to the cytochrome c oxidase subunit 3 family.</text>
</comment>
<gene>
    <name evidence="9" type="ORF">DK389_24670</name>
</gene>
<sequence length="221" mass="24091">MSAVGKLLREPWDGLGLPEERALARQRAVATFGIWIFLASEVLFFGAIVLAYTVMRLEHAAAFAAAARETNIVYGTLNSAILLTSALCAAVASKSAEHAALRRTSLWCLSATAALGLAFLAVKGLEYREDLGRHLVPGDAFPLREPAAQLFFAFYWFATGIHAIHLSIGVGLVGRLIWKGWRDPDFLPGNPQVEVGLLYWGLVDIVWIVLFPLLYLPGRSG</sequence>
<dbReference type="GO" id="GO:0019646">
    <property type="term" value="P:aerobic electron transport chain"/>
    <property type="evidence" value="ECO:0007669"/>
    <property type="project" value="InterPro"/>
</dbReference>
<dbReference type="PANTHER" id="PTHR11403">
    <property type="entry name" value="CYTOCHROME C OXIDASE SUBUNIT III"/>
    <property type="match status" value="1"/>
</dbReference>
<keyword evidence="5 7" id="KW-0472">Membrane</keyword>
<evidence type="ECO:0000256" key="2">
    <source>
        <dbReference type="ARBA" id="ARBA00010581"/>
    </source>
</evidence>
<evidence type="ECO:0000256" key="5">
    <source>
        <dbReference type="ARBA" id="ARBA00023136"/>
    </source>
</evidence>
<evidence type="ECO:0000313" key="9">
    <source>
        <dbReference type="EMBL" id="AWN43102.1"/>
    </source>
</evidence>
<feature type="transmembrane region" description="Helical" evidence="7">
    <location>
        <begin position="197"/>
        <end position="216"/>
    </location>
</feature>
<comment type="subcellular location">
    <subcellularLocation>
        <location evidence="6">Cell membrane</location>
        <topology evidence="6">Multi-pass membrane protein</topology>
    </subcellularLocation>
    <subcellularLocation>
        <location evidence="1">Membrane</location>
        <topology evidence="1">Multi-pass membrane protein</topology>
    </subcellularLocation>
</comment>
<dbReference type="InterPro" id="IPR013833">
    <property type="entry name" value="Cyt_c_oxidase_su3_a-hlx"/>
</dbReference>
<feature type="transmembrane region" description="Helical" evidence="7">
    <location>
        <begin position="104"/>
        <end position="122"/>
    </location>
</feature>
<dbReference type="PANTHER" id="PTHR11403:SF6">
    <property type="entry name" value="NITRIC OXIDE REDUCTASE SUBUNIT E"/>
    <property type="match status" value="1"/>
</dbReference>
<dbReference type="InterPro" id="IPR035973">
    <property type="entry name" value="Cyt_c_oxidase_su3-like_sf"/>
</dbReference>
<feature type="transmembrane region" description="Helical" evidence="7">
    <location>
        <begin position="153"/>
        <end position="177"/>
    </location>
</feature>
<dbReference type="OrthoDB" id="9810850at2"/>
<reference evidence="10" key="1">
    <citation type="submission" date="2018-05" db="EMBL/GenBank/DDBJ databases">
        <title>Complete Genome Sequence of Methylobacterium sp. 17SD2-17.</title>
        <authorList>
            <person name="Srinivasan S."/>
        </authorList>
    </citation>
    <scope>NUCLEOTIDE SEQUENCE [LARGE SCALE GENOMIC DNA]</scope>
    <source>
        <strain evidence="10">17SD2-17</strain>
    </source>
</reference>
<dbReference type="Proteomes" id="UP000245926">
    <property type="component" value="Chromosome"/>
</dbReference>
<dbReference type="KEGG" id="mets:DK389_24670"/>
<dbReference type="Gene3D" id="1.20.120.80">
    <property type="entry name" value="Cytochrome c oxidase, subunit III, four-helix bundle"/>
    <property type="match status" value="1"/>
</dbReference>
<dbReference type="InterPro" id="IPR024791">
    <property type="entry name" value="Cyt_c/ubiquinol_Oxase_su3"/>
</dbReference>
<dbReference type="AlphaFoldDB" id="A0A2U8WCU9"/>
<feature type="domain" description="Heme-copper oxidase subunit III family profile" evidence="8">
    <location>
        <begin position="32"/>
        <end position="219"/>
    </location>
</feature>
<name>A0A2U8WCU9_9HYPH</name>
<dbReference type="InterPro" id="IPR000298">
    <property type="entry name" value="Cyt_c_oxidase-like_su3"/>
</dbReference>
<keyword evidence="4 7" id="KW-1133">Transmembrane helix</keyword>
<evidence type="ECO:0000313" key="10">
    <source>
        <dbReference type="Proteomes" id="UP000245926"/>
    </source>
</evidence>
<evidence type="ECO:0000256" key="3">
    <source>
        <dbReference type="ARBA" id="ARBA00022692"/>
    </source>
</evidence>
<keyword evidence="3 6" id="KW-0812">Transmembrane</keyword>
<dbReference type="SUPFAM" id="SSF81452">
    <property type="entry name" value="Cytochrome c oxidase subunit III-like"/>
    <property type="match status" value="1"/>
</dbReference>
<evidence type="ECO:0000256" key="4">
    <source>
        <dbReference type="ARBA" id="ARBA00022989"/>
    </source>
</evidence>
<dbReference type="EMBL" id="CP029550">
    <property type="protein sequence ID" value="AWN43102.1"/>
    <property type="molecule type" value="Genomic_DNA"/>
</dbReference>
<protein>
    <submittedName>
        <fullName evidence="9">Cytochrome B</fullName>
    </submittedName>
</protein>
<feature type="transmembrane region" description="Helical" evidence="7">
    <location>
        <begin position="29"/>
        <end position="52"/>
    </location>
</feature>
<dbReference type="GO" id="GO:0005886">
    <property type="term" value="C:plasma membrane"/>
    <property type="evidence" value="ECO:0007669"/>
    <property type="project" value="UniProtKB-SubCell"/>
</dbReference>
<evidence type="ECO:0000256" key="7">
    <source>
        <dbReference type="SAM" id="Phobius"/>
    </source>
</evidence>